<dbReference type="PANTHER" id="PTHR23507:SF1">
    <property type="entry name" value="FI18259P1-RELATED"/>
    <property type="match status" value="1"/>
</dbReference>
<evidence type="ECO:0000256" key="2">
    <source>
        <dbReference type="ARBA" id="ARBA00022692"/>
    </source>
</evidence>
<dbReference type="GO" id="GO:0022857">
    <property type="term" value="F:transmembrane transporter activity"/>
    <property type="evidence" value="ECO:0007669"/>
    <property type="project" value="InterPro"/>
</dbReference>
<keyword evidence="3 6" id="KW-1133">Transmembrane helix</keyword>
<feature type="region of interest" description="Disordered" evidence="5">
    <location>
        <begin position="1"/>
        <end position="60"/>
    </location>
</feature>
<feature type="transmembrane region" description="Helical" evidence="6">
    <location>
        <begin position="258"/>
        <end position="278"/>
    </location>
</feature>
<feature type="transmembrane region" description="Helical" evidence="6">
    <location>
        <begin position="198"/>
        <end position="221"/>
    </location>
</feature>
<dbReference type="InterPro" id="IPR036259">
    <property type="entry name" value="MFS_trans_sf"/>
</dbReference>
<keyword evidence="2 6" id="KW-0812">Transmembrane</keyword>
<dbReference type="EMBL" id="ML738692">
    <property type="protein sequence ID" value="KAE8158574.1"/>
    <property type="molecule type" value="Genomic_DNA"/>
</dbReference>
<dbReference type="PANTHER" id="PTHR23507">
    <property type="entry name" value="ZGC:174356"/>
    <property type="match status" value="1"/>
</dbReference>
<reference evidence="7 8" key="1">
    <citation type="submission" date="2019-04" db="EMBL/GenBank/DDBJ databases">
        <title>Friends and foes A comparative genomics study of 23 Aspergillus species from section Flavi.</title>
        <authorList>
            <consortium name="DOE Joint Genome Institute"/>
            <person name="Kjaerbolling I."/>
            <person name="Vesth T."/>
            <person name="Frisvad J.C."/>
            <person name="Nybo J.L."/>
            <person name="Theobald S."/>
            <person name="Kildgaard S."/>
            <person name="Isbrandt T."/>
            <person name="Kuo A."/>
            <person name="Sato A."/>
            <person name="Lyhne E.K."/>
            <person name="Kogle M.E."/>
            <person name="Wiebenga A."/>
            <person name="Kun R.S."/>
            <person name="Lubbers R.J."/>
            <person name="Makela M.R."/>
            <person name="Barry K."/>
            <person name="Chovatia M."/>
            <person name="Clum A."/>
            <person name="Daum C."/>
            <person name="Haridas S."/>
            <person name="He G."/>
            <person name="LaButti K."/>
            <person name="Lipzen A."/>
            <person name="Mondo S."/>
            <person name="Riley R."/>
            <person name="Salamov A."/>
            <person name="Simmons B.A."/>
            <person name="Magnuson J.K."/>
            <person name="Henrissat B."/>
            <person name="Mortensen U.H."/>
            <person name="Larsen T.O."/>
            <person name="Devries R.P."/>
            <person name="Grigoriev I.V."/>
            <person name="Machida M."/>
            <person name="Baker S.E."/>
            <person name="Andersen M.R."/>
        </authorList>
    </citation>
    <scope>NUCLEOTIDE SEQUENCE [LARGE SCALE GENOMIC DNA]</scope>
    <source>
        <strain evidence="7 8">CBS 117626</strain>
    </source>
</reference>
<feature type="transmembrane region" description="Helical" evidence="6">
    <location>
        <begin position="163"/>
        <end position="186"/>
    </location>
</feature>
<evidence type="ECO:0000256" key="3">
    <source>
        <dbReference type="ARBA" id="ARBA00022989"/>
    </source>
</evidence>
<evidence type="ECO:0000313" key="7">
    <source>
        <dbReference type="EMBL" id="KAE8158574.1"/>
    </source>
</evidence>
<evidence type="ECO:0000256" key="4">
    <source>
        <dbReference type="ARBA" id="ARBA00023136"/>
    </source>
</evidence>
<comment type="subcellular location">
    <subcellularLocation>
        <location evidence="1">Membrane</location>
        <topology evidence="1">Multi-pass membrane protein</topology>
    </subcellularLocation>
</comment>
<accession>A0A5N6UIV2</accession>
<dbReference type="SUPFAM" id="SSF103473">
    <property type="entry name" value="MFS general substrate transporter"/>
    <property type="match status" value="1"/>
</dbReference>
<feature type="transmembrane region" description="Helical" evidence="6">
    <location>
        <begin position="496"/>
        <end position="518"/>
    </location>
</feature>
<evidence type="ECO:0000313" key="8">
    <source>
        <dbReference type="Proteomes" id="UP000326950"/>
    </source>
</evidence>
<dbReference type="CDD" id="cd06174">
    <property type="entry name" value="MFS"/>
    <property type="match status" value="1"/>
</dbReference>
<dbReference type="InterPro" id="IPR011701">
    <property type="entry name" value="MFS"/>
</dbReference>
<dbReference type="Gene3D" id="1.20.1250.20">
    <property type="entry name" value="MFS general substrate transporter like domains"/>
    <property type="match status" value="1"/>
</dbReference>
<feature type="transmembrane region" description="Helical" evidence="6">
    <location>
        <begin position="233"/>
        <end position="252"/>
    </location>
</feature>
<name>A0A5N6UIV2_ASPTM</name>
<dbReference type="GO" id="GO:0016020">
    <property type="term" value="C:membrane"/>
    <property type="evidence" value="ECO:0007669"/>
    <property type="project" value="UniProtKB-SubCell"/>
</dbReference>
<feature type="transmembrane region" description="Helical" evidence="6">
    <location>
        <begin position="432"/>
        <end position="452"/>
    </location>
</feature>
<evidence type="ECO:0000256" key="5">
    <source>
        <dbReference type="SAM" id="MobiDB-lite"/>
    </source>
</evidence>
<organism evidence="7 8">
    <name type="scientific">Aspergillus tamarii</name>
    <dbReference type="NCBI Taxonomy" id="41984"/>
    <lineage>
        <taxon>Eukaryota</taxon>
        <taxon>Fungi</taxon>
        <taxon>Dikarya</taxon>
        <taxon>Ascomycota</taxon>
        <taxon>Pezizomycotina</taxon>
        <taxon>Eurotiomycetes</taxon>
        <taxon>Eurotiomycetidae</taxon>
        <taxon>Eurotiales</taxon>
        <taxon>Aspergillaceae</taxon>
        <taxon>Aspergillus</taxon>
        <taxon>Aspergillus subgen. Circumdati</taxon>
    </lineage>
</organism>
<dbReference type="AlphaFoldDB" id="A0A5N6UIV2"/>
<dbReference type="Proteomes" id="UP000326950">
    <property type="component" value="Unassembled WGS sequence"/>
</dbReference>
<protein>
    <submittedName>
        <fullName evidence="7">Major facilitator superfamily domain-containing protein</fullName>
    </submittedName>
</protein>
<feature type="transmembrane region" description="Helical" evidence="6">
    <location>
        <begin position="365"/>
        <end position="385"/>
    </location>
</feature>
<sequence length="522" mass="56784">MYTERQGSRGTASWIYSPSRRNKATYRSDSTSADQAENEDPERVPFLQPSDRSPLSDADKRPYHGPVPSAFVVTITVCVVMLILDIASSVPTAPRMVIFEDIICRNHYAAWLDVSKLGNCKVNAVQSELALINGWKETFEKIPALLVSIPYGALADRIGRKKVLILALTGCLLCDTWVAIVCLFPRVFPLRAVWVSGLWQLVGGGGALVISMCYTLIGDVCSPEKRTTAFSQLYAAVLISELISIPLGSSLISLNPWIPVIGSLGFMAVGIIFALLFAPNFVNSTTKSRDCESDIQTHDPNSMHSQKISDRLSHTWFIVVDNCQWVTRDVCLMLGAFFACQLSRQVSSILLQYSSFKFNWGYAKVASYLISLRSGVNLVVLATLIPALKRLFTKSWRSRQAQSDKYITVISGLCLALGSFIIFLAASPGFLILGQILSSIGFAFAVTAHSLLTAMVDSRHLGLANTGVTATNSVGHMAGGPLLASIFQWGLQMGGLWSGIPFLFIAILLSIATLAVSISNVP</sequence>
<dbReference type="Pfam" id="PF07690">
    <property type="entry name" value="MFS_1"/>
    <property type="match status" value="1"/>
</dbReference>
<evidence type="ECO:0000256" key="6">
    <source>
        <dbReference type="SAM" id="Phobius"/>
    </source>
</evidence>
<evidence type="ECO:0000256" key="1">
    <source>
        <dbReference type="ARBA" id="ARBA00004141"/>
    </source>
</evidence>
<dbReference type="OrthoDB" id="194139at2759"/>
<feature type="compositionally biased region" description="Polar residues" evidence="5">
    <location>
        <begin position="25"/>
        <end position="35"/>
    </location>
</feature>
<keyword evidence="8" id="KW-1185">Reference proteome</keyword>
<proteinExistence type="predicted"/>
<keyword evidence="4 6" id="KW-0472">Membrane</keyword>
<gene>
    <name evidence="7" type="ORF">BDV40DRAFT_304064</name>
</gene>
<feature type="transmembrane region" description="Helical" evidence="6">
    <location>
        <begin position="406"/>
        <end position="426"/>
    </location>
</feature>